<dbReference type="PANTHER" id="PTHR23131:SF4">
    <property type="entry name" value="METALLO-BETA-LACTAMASE SUPERFAMILY POTEIN"/>
    <property type="match status" value="1"/>
</dbReference>
<dbReference type="Gene3D" id="3.60.15.10">
    <property type="entry name" value="Ribonuclease Z/Hydroxyacylglutathione hydrolase-like"/>
    <property type="match status" value="1"/>
</dbReference>
<feature type="transmembrane region" description="Helical" evidence="1">
    <location>
        <begin position="266"/>
        <end position="288"/>
    </location>
</feature>
<sequence>MLINITENIDKLVIQFPGGMGELNSYLFKGENGYTVVDTGVYSDQAIEIWNQVLTSGIKVEKVVLTHTHQDHIGIAKWFQEQIHVPVIVSKMGYEEMKLNRRPKFVEEFKDLLLAHGAPGIPENMRNQSFIYDFEPDGFFENHEQIMLGNDTYETVWTPGHAPDHYCFYNRKKRIMVIGDHVLKGISPVIGLWSGIEANPLKEYRNSLDLIKDYPTDIALPGHGELIHNLSERVGELEERHQQRLEQVLALVMQEGKSAYDICMEIYGTLNIIIYLSPFMSCLTRLIYLESIGKVYRKEVNGKFLFRANS</sequence>
<dbReference type="SMART" id="SM00849">
    <property type="entry name" value="Lactamase_B"/>
    <property type="match status" value="1"/>
</dbReference>
<dbReference type="PANTHER" id="PTHR23131">
    <property type="entry name" value="ENDORIBONUCLEASE LACTB2"/>
    <property type="match status" value="1"/>
</dbReference>
<evidence type="ECO:0000256" key="1">
    <source>
        <dbReference type="SAM" id="Phobius"/>
    </source>
</evidence>
<dbReference type="OrthoDB" id="9761531at2"/>
<dbReference type="AlphaFoldDB" id="A0A345PF44"/>
<dbReference type="SUPFAM" id="SSF56281">
    <property type="entry name" value="Metallo-hydrolase/oxidoreductase"/>
    <property type="match status" value="1"/>
</dbReference>
<dbReference type="InterPro" id="IPR050662">
    <property type="entry name" value="Sec-metab_biosynth-thioest"/>
</dbReference>
<evidence type="ECO:0000313" key="3">
    <source>
        <dbReference type="EMBL" id="AXI08624.1"/>
    </source>
</evidence>
<dbReference type="EMBL" id="CP024848">
    <property type="protein sequence ID" value="AXI08624.1"/>
    <property type="molecule type" value="Genomic_DNA"/>
</dbReference>
<evidence type="ECO:0000313" key="4">
    <source>
        <dbReference type="Proteomes" id="UP000253908"/>
    </source>
</evidence>
<proteinExistence type="predicted"/>
<dbReference type="RefSeq" id="WP_114915921.1">
    <property type="nucleotide sequence ID" value="NZ_CP024848.1"/>
</dbReference>
<keyword evidence="4" id="KW-1185">Reference proteome</keyword>
<dbReference type="InterPro" id="IPR001279">
    <property type="entry name" value="Metallo-B-lactamas"/>
</dbReference>
<organism evidence="3 4">
    <name type="scientific">Oceanobacillus zhaokaii</name>
    <dbReference type="NCBI Taxonomy" id="2052660"/>
    <lineage>
        <taxon>Bacteria</taxon>
        <taxon>Bacillati</taxon>
        <taxon>Bacillota</taxon>
        <taxon>Bacilli</taxon>
        <taxon>Bacillales</taxon>
        <taxon>Bacillaceae</taxon>
        <taxon>Oceanobacillus</taxon>
    </lineage>
</organism>
<reference evidence="4" key="1">
    <citation type="submission" date="2017-11" db="EMBL/GenBank/DDBJ databases">
        <authorList>
            <person name="Zhu W."/>
        </authorList>
    </citation>
    <scope>NUCLEOTIDE SEQUENCE [LARGE SCALE GENOMIC DNA]</scope>
    <source>
        <strain evidence="4">160</strain>
    </source>
</reference>
<accession>A0A345PF44</accession>
<keyword evidence="1" id="KW-0812">Transmembrane</keyword>
<dbReference type="KEGG" id="ocn:CUC15_06720"/>
<gene>
    <name evidence="3" type="ORF">CUC15_06720</name>
</gene>
<keyword evidence="1" id="KW-0472">Membrane</keyword>
<evidence type="ECO:0000259" key="2">
    <source>
        <dbReference type="SMART" id="SM00849"/>
    </source>
</evidence>
<name>A0A345PF44_9BACI</name>
<dbReference type="InterPro" id="IPR036866">
    <property type="entry name" value="RibonucZ/Hydroxyglut_hydro"/>
</dbReference>
<protein>
    <recommendedName>
        <fullName evidence="2">Metallo-beta-lactamase domain-containing protein</fullName>
    </recommendedName>
</protein>
<keyword evidence="1" id="KW-1133">Transmembrane helix</keyword>
<dbReference type="Pfam" id="PF00753">
    <property type="entry name" value="Lactamase_B"/>
    <property type="match status" value="1"/>
</dbReference>
<dbReference type="Proteomes" id="UP000253908">
    <property type="component" value="Chromosome"/>
</dbReference>
<feature type="domain" description="Metallo-beta-lactamase" evidence="2">
    <location>
        <begin position="22"/>
        <end position="223"/>
    </location>
</feature>